<feature type="non-terminal residue" evidence="1">
    <location>
        <position position="79"/>
    </location>
</feature>
<feature type="non-terminal residue" evidence="1">
    <location>
        <position position="1"/>
    </location>
</feature>
<name>A0A8I0LA53_XANCI</name>
<accession>A0A8I0LA53</accession>
<reference evidence="1" key="1">
    <citation type="submission" date="2020-01" db="EMBL/GenBank/DDBJ databases">
        <authorList>
            <person name="Richard D."/>
        </authorList>
    </citation>
    <scope>NUCLEOTIDE SEQUENCE</scope>
    <source>
        <strain evidence="1">JP541</strain>
    </source>
</reference>
<dbReference type="Proteomes" id="UP000653002">
    <property type="component" value="Unassembled WGS sequence"/>
</dbReference>
<gene>
    <name evidence="1" type="ORF">GUH15_10200</name>
</gene>
<proteinExistence type="predicted"/>
<dbReference type="Pfam" id="PF02534">
    <property type="entry name" value="T4SS-DNA_transf"/>
    <property type="match status" value="1"/>
</dbReference>
<protein>
    <submittedName>
        <fullName evidence="1">Type IV secretory system conjugative DNA transfer family protein</fullName>
    </submittedName>
</protein>
<dbReference type="EMBL" id="JAABFR010000752">
    <property type="protein sequence ID" value="MBD4336418.1"/>
    <property type="molecule type" value="Genomic_DNA"/>
</dbReference>
<dbReference type="AlphaFoldDB" id="A0A8I0LA53"/>
<dbReference type="InterPro" id="IPR027417">
    <property type="entry name" value="P-loop_NTPase"/>
</dbReference>
<dbReference type="Gene3D" id="3.40.50.300">
    <property type="entry name" value="P-loop containing nucleotide triphosphate hydrolases"/>
    <property type="match status" value="1"/>
</dbReference>
<dbReference type="GO" id="GO:0016020">
    <property type="term" value="C:membrane"/>
    <property type="evidence" value="ECO:0007669"/>
    <property type="project" value="InterPro"/>
</dbReference>
<dbReference type="InterPro" id="IPR003688">
    <property type="entry name" value="TraG/VirD4"/>
</dbReference>
<comment type="caution">
    <text evidence="1">The sequence shown here is derived from an EMBL/GenBank/DDBJ whole genome shotgun (WGS) entry which is preliminary data.</text>
</comment>
<organism evidence="1 2">
    <name type="scientific">Xanthomonas citri pv. citri</name>
    <dbReference type="NCBI Taxonomy" id="611301"/>
    <lineage>
        <taxon>Bacteria</taxon>
        <taxon>Pseudomonadati</taxon>
        <taxon>Pseudomonadota</taxon>
        <taxon>Gammaproteobacteria</taxon>
        <taxon>Lysobacterales</taxon>
        <taxon>Lysobacteraceae</taxon>
        <taxon>Xanthomonas</taxon>
    </lineage>
</organism>
<evidence type="ECO:0000313" key="1">
    <source>
        <dbReference type="EMBL" id="MBD4336418.1"/>
    </source>
</evidence>
<sequence length="79" mass="8699">CTDQLTAEFISARTGLASVAVSSKSKQLGTWRISNYTPEFRETSGVGKRPVLTPDEVLRLPLDQALIIIRGKKVLQVDK</sequence>
<evidence type="ECO:0000313" key="2">
    <source>
        <dbReference type="Proteomes" id="UP000653002"/>
    </source>
</evidence>